<dbReference type="Gene3D" id="2.30.30.40">
    <property type="entry name" value="SH3 Domains"/>
    <property type="match status" value="1"/>
</dbReference>
<evidence type="ECO:0000256" key="15">
    <source>
        <dbReference type="SAM" id="Coils"/>
    </source>
</evidence>
<dbReference type="GO" id="GO:0046488">
    <property type="term" value="P:phosphatidylinositol metabolic process"/>
    <property type="evidence" value="ECO:0007669"/>
    <property type="project" value="TreeGrafter"/>
</dbReference>
<keyword evidence="5 11" id="KW-0378">Hydrolase</keyword>
<dbReference type="GO" id="GO:0009395">
    <property type="term" value="P:phospholipid catabolic process"/>
    <property type="evidence" value="ECO:0007669"/>
    <property type="project" value="UniProtKB-UniRule"/>
</dbReference>
<reference evidence="21" key="2">
    <citation type="journal article" date="2007" name="Science">
        <title>Genome sequence of Aedes aegypti, a major arbovirus vector.</title>
        <authorList>
            <person name="Nene V."/>
            <person name="Wortman J.R."/>
            <person name="Lawson D."/>
            <person name="Haas B."/>
            <person name="Kodira C."/>
            <person name="Tu Z.J."/>
            <person name="Loftus B."/>
            <person name="Xi Z."/>
            <person name="Megy K."/>
            <person name="Grabherr M."/>
            <person name="Ren Q."/>
            <person name="Zdobnov E.M."/>
            <person name="Lobo N.F."/>
            <person name="Campbell K.S."/>
            <person name="Brown S.E."/>
            <person name="Bonaldo M.F."/>
            <person name="Zhu J."/>
            <person name="Sinkins S.P."/>
            <person name="Hogenkamp D.G."/>
            <person name="Amedeo P."/>
            <person name="Arensburger P."/>
            <person name="Atkinson P.W."/>
            <person name="Bidwell S."/>
            <person name="Biedler J."/>
            <person name="Birney E."/>
            <person name="Bruggner R.V."/>
            <person name="Costas J."/>
            <person name="Coy M.R."/>
            <person name="Crabtree J."/>
            <person name="Crawford M."/>
            <person name="Debruyn B."/>
            <person name="Decaprio D."/>
            <person name="Eiglmeier K."/>
            <person name="Eisenstadt E."/>
            <person name="El-Dorry H."/>
            <person name="Gelbart W.M."/>
            <person name="Gomes S.L."/>
            <person name="Hammond M."/>
            <person name="Hannick L.I."/>
            <person name="Hogan J.R."/>
            <person name="Holmes M.H."/>
            <person name="Jaffe D."/>
            <person name="Johnston J.S."/>
            <person name="Kennedy R.C."/>
            <person name="Koo H."/>
            <person name="Kravitz S."/>
            <person name="Kriventseva E.V."/>
            <person name="Kulp D."/>
            <person name="Labutti K."/>
            <person name="Lee E."/>
            <person name="Li S."/>
            <person name="Lovin D.D."/>
            <person name="Mao C."/>
            <person name="Mauceli E."/>
            <person name="Menck C.F."/>
            <person name="Miller J.R."/>
            <person name="Montgomery P."/>
            <person name="Mori A."/>
            <person name="Nascimento A.L."/>
            <person name="Naveira H.F."/>
            <person name="Nusbaum C."/>
            <person name="O'leary S."/>
            <person name="Orvis J."/>
            <person name="Pertea M."/>
            <person name="Quesneville H."/>
            <person name="Reidenbach K.R."/>
            <person name="Rogers Y.H."/>
            <person name="Roth C.W."/>
            <person name="Schneider J.R."/>
            <person name="Schatz M."/>
            <person name="Shumway M."/>
            <person name="Stanke M."/>
            <person name="Stinson E.O."/>
            <person name="Tubio J.M."/>
            <person name="Vanzee J.P."/>
            <person name="Verjovski-Almeida S."/>
            <person name="Werner D."/>
            <person name="White O."/>
            <person name="Wyder S."/>
            <person name="Zeng Q."/>
            <person name="Zhao Q."/>
            <person name="Zhao Y."/>
            <person name="Hill C.A."/>
            <person name="Raikhel A.S."/>
            <person name="Soares M.B."/>
            <person name="Knudson D.L."/>
            <person name="Lee N.H."/>
            <person name="Galagan J."/>
            <person name="Salzberg S.L."/>
            <person name="Paulsen I.T."/>
            <person name="Dimopoulos G."/>
            <person name="Collins F.H."/>
            <person name="Birren B."/>
            <person name="Fraser-Liggett C.M."/>
            <person name="Severson D.W."/>
        </authorList>
    </citation>
    <scope>NUCLEOTIDE SEQUENCE [LARGE SCALE GENOMIC DNA]</scope>
    <source>
        <strain evidence="21">Liverpool</strain>
    </source>
</reference>
<dbReference type="SMART" id="SM00233">
    <property type="entry name" value="PH"/>
    <property type="match status" value="1"/>
</dbReference>
<dbReference type="FunFam" id="3.30.505.10:FF:000009">
    <property type="entry name" value="1-phosphatidylinositol 4,5-bisphosphate phosphodiesterase gamma"/>
    <property type="match status" value="1"/>
</dbReference>
<evidence type="ECO:0000256" key="14">
    <source>
        <dbReference type="RuleBase" id="RU361133"/>
    </source>
</evidence>
<feature type="domain" description="SH2" evidence="16">
    <location>
        <begin position="549"/>
        <end position="650"/>
    </location>
</feature>
<dbReference type="InterPro" id="IPR001452">
    <property type="entry name" value="SH3_domain"/>
</dbReference>
<dbReference type="HOGENOM" id="CLU_002738_5_0_1"/>
<dbReference type="InterPro" id="IPR036028">
    <property type="entry name" value="SH3-like_dom_sf"/>
</dbReference>
<dbReference type="InterPro" id="IPR000909">
    <property type="entry name" value="PLipase_C_PInositol-sp_X_dom"/>
</dbReference>
<keyword evidence="10 11" id="KW-0807">Transducer</keyword>
<evidence type="ECO:0000259" key="18">
    <source>
        <dbReference type="PROSITE" id="PS50003"/>
    </source>
</evidence>
<dbReference type="FunFam" id="3.30.505.10:FF:000011">
    <property type="entry name" value="1-phosphatidylinositol 4,5-bisphosphate phosphodiesterase gamma"/>
    <property type="match status" value="1"/>
</dbReference>
<dbReference type="Pfam" id="PF00387">
    <property type="entry name" value="PI-PLC-Y"/>
    <property type="match status" value="1"/>
</dbReference>
<dbReference type="InterPro" id="IPR017946">
    <property type="entry name" value="PLC-like_Pdiesterase_TIM-brl"/>
</dbReference>
<dbReference type="PROSITE" id="PS50004">
    <property type="entry name" value="C2"/>
    <property type="match status" value="1"/>
</dbReference>
<dbReference type="OMA" id="CMLERGT"/>
<dbReference type="SUPFAM" id="SSF51695">
    <property type="entry name" value="PLC-like phosphodiesterases"/>
    <property type="match status" value="1"/>
</dbReference>
<dbReference type="Pfam" id="PF23583">
    <property type="entry name" value="EF_HAND_2_PLCG"/>
    <property type="match status" value="1"/>
</dbReference>
<dbReference type="InterPro" id="IPR001711">
    <property type="entry name" value="PLipase_C_Pinositol-sp_Y"/>
</dbReference>
<comment type="catalytic activity">
    <reaction evidence="11 14">
        <text>a 1,2-diacyl-sn-glycero-3-phospho-(1D-myo-inositol-4,5-bisphosphate) + H2O = 1D-myo-inositol 1,4,5-trisphosphate + a 1,2-diacyl-sn-glycerol + H(+)</text>
        <dbReference type="Rhea" id="RHEA:33179"/>
        <dbReference type="ChEBI" id="CHEBI:15377"/>
        <dbReference type="ChEBI" id="CHEBI:15378"/>
        <dbReference type="ChEBI" id="CHEBI:17815"/>
        <dbReference type="ChEBI" id="CHEBI:58456"/>
        <dbReference type="ChEBI" id="CHEBI:203600"/>
        <dbReference type="EC" id="3.1.4.11"/>
    </reaction>
</comment>
<dbReference type="AlphaFoldDB" id="Q17CT3"/>
<evidence type="ECO:0000256" key="1">
    <source>
        <dbReference type="ARBA" id="ARBA00001913"/>
    </source>
</evidence>
<evidence type="ECO:0000313" key="21">
    <source>
        <dbReference type="EMBL" id="EAT44189.1"/>
    </source>
</evidence>
<dbReference type="PANTHER" id="PTHR10336:SF159">
    <property type="entry name" value="1-PHOSPHATIDYLINOSITOL 4,5-BISPHOSPHATE PHOSPHODIESTERASE GAMMA"/>
    <property type="match status" value="1"/>
</dbReference>
<evidence type="ECO:0000259" key="19">
    <source>
        <dbReference type="PROSITE" id="PS50004"/>
    </source>
</evidence>
<accession>Q17CT3</accession>
<evidence type="ECO:0000256" key="10">
    <source>
        <dbReference type="ARBA" id="ARBA00023224"/>
    </source>
</evidence>
<dbReference type="FunFam" id="3.20.20.190:FF:000043">
    <property type="entry name" value="1-phosphatidylinositol 4,5-bisphosphate phosphodiesterase gamma"/>
    <property type="match status" value="1"/>
</dbReference>
<dbReference type="InterPro" id="IPR000980">
    <property type="entry name" value="SH2"/>
</dbReference>
<evidence type="ECO:0000256" key="12">
    <source>
        <dbReference type="PROSITE-ProRule" id="PRU00191"/>
    </source>
</evidence>
<evidence type="ECO:0000256" key="7">
    <source>
        <dbReference type="ARBA" id="ARBA00022963"/>
    </source>
</evidence>
<dbReference type="PROSITE" id="PS50001">
    <property type="entry name" value="SH2"/>
    <property type="match status" value="2"/>
</dbReference>
<name>Q17CT3_AEDAE</name>
<comment type="function">
    <text evidence="11">Mediates the production of the second messenger molecules diacylglycerol (DAG) and inositol 1,4,5-trisphosphate (IP3). Plays an important role in the regulation of intracellular signaling cascades.</text>
</comment>
<dbReference type="PIRSF" id="PIRSF000952">
    <property type="entry name" value="PLC-gamma"/>
    <property type="match status" value="1"/>
</dbReference>
<dbReference type="PRINTS" id="PR00401">
    <property type="entry name" value="SH2DOMAIN"/>
</dbReference>
<evidence type="ECO:0000256" key="5">
    <source>
        <dbReference type="ARBA" id="ARBA00022801"/>
    </source>
</evidence>
<evidence type="ECO:0000256" key="8">
    <source>
        <dbReference type="ARBA" id="ARBA00022999"/>
    </source>
</evidence>
<dbReference type="FunFam" id="2.60.40.150:FF:000199">
    <property type="entry name" value="1-phosphatidylinositol 4,5-bisphosphate phosphodiesterase gamma"/>
    <property type="match status" value="1"/>
</dbReference>
<dbReference type="PROSITE" id="PS50008">
    <property type="entry name" value="PIPLC_Y_DOMAIN"/>
    <property type="match status" value="1"/>
</dbReference>
<dbReference type="SMART" id="SM00148">
    <property type="entry name" value="PLCXc"/>
    <property type="match status" value="1"/>
</dbReference>
<dbReference type="InterPro" id="IPR056586">
    <property type="entry name" value="EF-hand_PLCG1"/>
</dbReference>
<dbReference type="GO" id="GO:0048015">
    <property type="term" value="P:phosphatidylinositol-mediated signaling"/>
    <property type="evidence" value="ECO:0007669"/>
    <property type="project" value="TreeGrafter"/>
</dbReference>
<feature type="domain" description="C2" evidence="19">
    <location>
        <begin position="1059"/>
        <end position="1178"/>
    </location>
</feature>
<evidence type="ECO:0000256" key="3">
    <source>
        <dbReference type="ARBA" id="ARBA00022553"/>
    </source>
</evidence>
<dbReference type="PaxDb" id="7159-AAEL004431-PA"/>
<dbReference type="PROSITE" id="PS50002">
    <property type="entry name" value="SH3"/>
    <property type="match status" value="1"/>
</dbReference>
<dbReference type="STRING" id="7159.Q17CT3"/>
<dbReference type="FunFam" id="3.20.20.190:FF:000004">
    <property type="entry name" value="1-phosphatidylinositol 4,5-bisphosphate phosphodiesterase gamma"/>
    <property type="match status" value="1"/>
</dbReference>
<dbReference type="Gene3D" id="2.60.40.150">
    <property type="entry name" value="C2 domain"/>
    <property type="match status" value="1"/>
</dbReference>
<dbReference type="eggNOG" id="KOG1264">
    <property type="taxonomic scope" value="Eukaryota"/>
</dbReference>
<dbReference type="SMART" id="SM00252">
    <property type="entry name" value="SH2"/>
    <property type="match status" value="2"/>
</dbReference>
<dbReference type="VEuPathDB" id="VectorBase:AAEL004431"/>
<dbReference type="CDD" id="cd11825">
    <property type="entry name" value="SH3_PLCgamma"/>
    <property type="match status" value="1"/>
</dbReference>
<dbReference type="GO" id="GO:0051209">
    <property type="term" value="P:release of sequestered calcium ion into cytosol"/>
    <property type="evidence" value="ECO:0007669"/>
    <property type="project" value="TreeGrafter"/>
</dbReference>
<sequence length="1210" mass="140946">MSFSSSVSLPGLGEMEQIICSLERGTLIQKFYPRRKPEKKTLMLRRETRQITWSSPSQNSRANFEDFLELREVKEVRLGKSSKDFEKWPEETKKIELRKCFVVFYGSEFKLRSLSVVALSEKECDMWIKGLKYMVADTINAPYWLQVERWLRKEFYAMENPRETVTLKEVKSFLPKVNCKITTAKLNETFHEVDCRRRNELGFDDFTRLYQKLMTSPNTDYFEGSMPCSNGQTVTLKEFQKFLLKVQNDPLGNDEKATSNFIREYVQDPIRDVQEPYLKIQEFIDFLFSRQNEVWNSDCDQVYQDMNRPLAHYWISSSHNTYLTGDQFSSESSVEAYARALRMGCRCIELDCWDGPDNMPLIFHGHTFTTKIKFKDVIKTIKEHAFVTSEYPVILSIEQNCSLTQQRKMAYAMQEVFGDMLLTQQVEKNELQLPTPYQLRRKIILKHKKLPENGGKFEDGAVPNDGALVRADETELDIRNTVKNGILFLEDPVDKVWNPHFFVLTQNKLFYTDSQKTEREDVRDDEFESSFSRPKESVTNDELHFGENWFHGKLSGGREEAENLLRQYAHLGDGTFLVRESVTFVGDYCLSFWRQGKPNHCRIKLKQDKGVTKYYLMENNLFDSLYSLIIYYRQNPLRSSEFYITLKEPVPQPNKHESKEWYHQNTTREQSEIILHQIQTDGAFLVRPSDKGPNAFVISFRAHKKIKHCRIKVEGRLYGVGGMDFESLIDLVNFYMKHPLYKKVKLTHPIPKDMLKRINTMNVRDFYCEEIGPKIYEIIKPLVLQVTVKALYDYKARREDELSFCKHAIITNVKKSNEQWWTGDYGGKKQHYFPANYVQEISTSDGNSDDSGSDCLMLGSLQKGSLDVHGAVVDLTYGPMPELERVLRIQNPSMQNVFEVGVQTQAQAIEWMCAIKEAAQNASALEDERKKMERNSRVAKEMSDMIIYCRSVPFKNSGWVFYEMSSFPETKAEKYFLQQETKLFVRYHRNQISRVYPKGQRLDSSNYNPVPLWNTGSQMIALNYQTPDKNMQLNQAKFRDNGACGYILKPDFMFRDEFDPNDPNTLIGVEEKVIEIRIIGARHLCKGGRNITSPLVEIDLIGASFDSGIKHRTRAVADNGFNPIWDEICEFRVINPYFALLRFEVQDEDMFGEPNFIGQAIFPVNALRTGYRSVPLRNKYSEELELATLLVHIRIRTQEQNGSERLSLLS</sequence>
<dbReference type="EMBL" id="CH477304">
    <property type="protein sequence ID" value="EAT44189.1"/>
    <property type="molecule type" value="Genomic_DNA"/>
</dbReference>
<evidence type="ECO:0000259" key="16">
    <source>
        <dbReference type="PROSITE" id="PS50001"/>
    </source>
</evidence>
<dbReference type="SMART" id="SM00326">
    <property type="entry name" value="SH3"/>
    <property type="match status" value="1"/>
</dbReference>
<proteinExistence type="predicted"/>
<dbReference type="SUPFAM" id="SSF49562">
    <property type="entry name" value="C2 domain (Calcium/lipid-binding domain, CaLB)"/>
    <property type="match status" value="1"/>
</dbReference>
<dbReference type="CDD" id="cd10341">
    <property type="entry name" value="SH2_N-SH2_PLC_gamma_like"/>
    <property type="match status" value="1"/>
</dbReference>
<dbReference type="SUPFAM" id="SSF55550">
    <property type="entry name" value="SH2 domain"/>
    <property type="match status" value="2"/>
</dbReference>
<dbReference type="SUPFAM" id="SSF47473">
    <property type="entry name" value="EF-hand"/>
    <property type="match status" value="1"/>
</dbReference>
<dbReference type="PROSITE" id="PS50007">
    <property type="entry name" value="PIPLC_X_DOMAIN"/>
    <property type="match status" value="1"/>
</dbReference>
<dbReference type="GO" id="GO:0010634">
    <property type="term" value="P:positive regulation of epithelial cell migration"/>
    <property type="evidence" value="ECO:0007669"/>
    <property type="project" value="TreeGrafter"/>
</dbReference>
<feature type="domain" description="SH3" evidence="17">
    <location>
        <begin position="783"/>
        <end position="843"/>
    </location>
</feature>
<dbReference type="SMART" id="SM00149">
    <property type="entry name" value="PLCYc"/>
    <property type="match status" value="1"/>
</dbReference>
<evidence type="ECO:0000256" key="11">
    <source>
        <dbReference type="PIRNR" id="PIRNR000952"/>
    </source>
</evidence>
<dbReference type="CDD" id="cd16201">
    <property type="entry name" value="EFh_PI-PLCgamma"/>
    <property type="match status" value="1"/>
</dbReference>
<dbReference type="PROSITE" id="PS50003">
    <property type="entry name" value="PH_DOMAIN"/>
    <property type="match status" value="1"/>
</dbReference>
<dbReference type="InterPro" id="IPR001849">
    <property type="entry name" value="PH_domain"/>
</dbReference>
<evidence type="ECO:0000256" key="9">
    <source>
        <dbReference type="ARBA" id="ARBA00023098"/>
    </source>
</evidence>
<dbReference type="CDD" id="cd08592">
    <property type="entry name" value="PI-PLCc_gamma"/>
    <property type="match status" value="1"/>
</dbReference>
<evidence type="ECO:0000259" key="17">
    <source>
        <dbReference type="PROSITE" id="PS50002"/>
    </source>
</evidence>
<dbReference type="InterPro" id="IPR035023">
    <property type="entry name" value="PLC-gamma_C-SH2"/>
</dbReference>
<dbReference type="Proteomes" id="UP000682892">
    <property type="component" value="Chromosome 3"/>
</dbReference>
<feature type="coiled-coil region" evidence="15">
    <location>
        <begin position="915"/>
        <end position="942"/>
    </location>
</feature>
<dbReference type="SUPFAM" id="SSF50044">
    <property type="entry name" value="SH3-domain"/>
    <property type="match status" value="1"/>
</dbReference>
<dbReference type="GO" id="GO:0048468">
    <property type="term" value="P:cell development"/>
    <property type="evidence" value="ECO:0007669"/>
    <property type="project" value="UniProtKB-ARBA"/>
</dbReference>
<dbReference type="GO" id="GO:0032587">
    <property type="term" value="C:ruffle membrane"/>
    <property type="evidence" value="ECO:0007669"/>
    <property type="project" value="TreeGrafter"/>
</dbReference>
<dbReference type="Gene3D" id="1.10.238.10">
    <property type="entry name" value="EF-hand"/>
    <property type="match status" value="1"/>
</dbReference>
<dbReference type="CDD" id="cd13362">
    <property type="entry name" value="PH_PLC_gamma"/>
    <property type="match status" value="1"/>
</dbReference>
<keyword evidence="7 11" id="KW-0442">Lipid degradation</keyword>
<reference evidence="21" key="3">
    <citation type="submission" date="2012-09" db="EMBL/GenBank/DDBJ databases">
        <authorList>
            <consortium name="VectorBase"/>
        </authorList>
    </citation>
    <scope>NUCLEOTIDE SEQUENCE</scope>
    <source>
        <strain evidence="21">Liverpool</strain>
    </source>
</reference>
<dbReference type="Pfam" id="PF00168">
    <property type="entry name" value="C2"/>
    <property type="match status" value="1"/>
</dbReference>
<dbReference type="CDD" id="cd09932">
    <property type="entry name" value="SH2_C-SH2_PLC_gamma_like"/>
    <property type="match status" value="1"/>
</dbReference>
<dbReference type="EC" id="3.1.4.11" evidence="11"/>
<dbReference type="GO" id="GO:0009653">
    <property type="term" value="P:anatomical structure morphogenesis"/>
    <property type="evidence" value="ECO:0007669"/>
    <property type="project" value="UniProtKB-ARBA"/>
</dbReference>
<dbReference type="PRINTS" id="PR00390">
    <property type="entry name" value="PHPHLIPASEC"/>
</dbReference>
<feature type="domain" description="SH2" evidence="16">
    <location>
        <begin position="661"/>
        <end position="750"/>
    </location>
</feature>
<dbReference type="PhylomeDB" id="Q17CT3"/>
<protein>
    <recommendedName>
        <fullName evidence="11">1-phosphatidylinositol 4,5-bisphosphate phosphodiesterase gamma</fullName>
        <ecNumber evidence="11">3.1.4.11</ecNumber>
    </recommendedName>
</protein>
<reference evidence="21" key="1">
    <citation type="submission" date="2005-10" db="EMBL/GenBank/DDBJ databases">
        <authorList>
            <person name="Loftus B.J."/>
            <person name="Nene V.M."/>
            <person name="Hannick L.I."/>
            <person name="Bidwell S."/>
            <person name="Haas B."/>
            <person name="Amedeo P."/>
            <person name="Orvis J."/>
            <person name="Wortman J.R."/>
            <person name="White O.R."/>
            <person name="Salzberg S."/>
            <person name="Shumway M."/>
            <person name="Koo H."/>
            <person name="Zhao Y."/>
            <person name="Holmes M."/>
            <person name="Miller J."/>
            <person name="Schatz M."/>
            <person name="Pop M."/>
            <person name="Pai G."/>
            <person name="Utterback T."/>
            <person name="Rogers Y.-H."/>
            <person name="Kravitz S."/>
            <person name="Fraser C.M."/>
        </authorList>
    </citation>
    <scope>NUCLEOTIDE SEQUENCE</scope>
    <source>
        <strain evidence="21">Liverpool</strain>
    </source>
</reference>
<dbReference type="InterPro" id="IPR011993">
    <property type="entry name" value="PH-like_dom_sf"/>
</dbReference>
<dbReference type="Pfam" id="PF23329">
    <property type="entry name" value="EF_HAND_1_PLCG"/>
    <property type="match status" value="1"/>
</dbReference>
<dbReference type="CDD" id="cd00275">
    <property type="entry name" value="C2_PLC_like"/>
    <property type="match status" value="1"/>
</dbReference>
<dbReference type="Gene3D" id="3.30.505.10">
    <property type="entry name" value="SH2 domain"/>
    <property type="match status" value="2"/>
</dbReference>
<comment type="cofactor">
    <cofactor evidence="1">
        <name>Ca(2+)</name>
        <dbReference type="ChEBI" id="CHEBI:29108"/>
    </cofactor>
</comment>
<keyword evidence="4" id="KW-0677">Repeat</keyword>
<dbReference type="Pfam" id="PF00017">
    <property type="entry name" value="SH2"/>
    <property type="match status" value="2"/>
</dbReference>
<feature type="domain" description="PH" evidence="18">
    <location>
        <begin position="20"/>
        <end position="136"/>
    </location>
</feature>
<evidence type="ECO:0000259" key="20">
    <source>
        <dbReference type="PROSITE" id="PS50008"/>
    </source>
</evidence>
<evidence type="ECO:0000256" key="6">
    <source>
        <dbReference type="ARBA" id="ARBA00022837"/>
    </source>
</evidence>
<dbReference type="Pfam" id="PF00018">
    <property type="entry name" value="SH3_1"/>
    <property type="match status" value="1"/>
</dbReference>
<gene>
    <name evidence="21" type="ORF">AaeL_AAEL004431</name>
</gene>
<dbReference type="Gene3D" id="2.30.29.30">
    <property type="entry name" value="Pleckstrin-homology domain (PH domain)/Phosphotyrosine-binding domain (PTB)"/>
    <property type="match status" value="2"/>
</dbReference>
<dbReference type="InterPro" id="IPR035024">
    <property type="entry name" value="PLC-gamma_N-SH2"/>
</dbReference>
<keyword evidence="3" id="KW-0597">Phosphoprotein</keyword>
<dbReference type="InterPro" id="IPR001192">
    <property type="entry name" value="PI-PLC_fam"/>
</dbReference>
<keyword evidence="8 12" id="KW-0727">SH2 domain</keyword>
<keyword evidence="2 13" id="KW-0728">SH3 domain</keyword>
<feature type="domain" description="PI-PLC Y-box" evidence="20">
    <location>
        <begin position="942"/>
        <end position="1053"/>
    </location>
</feature>
<keyword evidence="15" id="KW-0175">Coiled coil</keyword>
<dbReference type="InterPro" id="IPR057061">
    <property type="entry name" value="PLCG_EF-hand_2"/>
</dbReference>
<dbReference type="SMART" id="SM00239">
    <property type="entry name" value="C2"/>
    <property type="match status" value="1"/>
</dbReference>
<dbReference type="InterPro" id="IPR036860">
    <property type="entry name" value="SH2_dom_sf"/>
</dbReference>
<dbReference type="PANTHER" id="PTHR10336">
    <property type="entry name" value="PHOSPHOINOSITIDE-SPECIFIC PHOSPHOLIPASE C FAMILY PROTEIN"/>
    <property type="match status" value="1"/>
</dbReference>
<keyword evidence="6" id="KW-0106">Calcium</keyword>
<dbReference type="InterPro" id="IPR035892">
    <property type="entry name" value="C2_domain_sf"/>
</dbReference>
<evidence type="ECO:0000256" key="2">
    <source>
        <dbReference type="ARBA" id="ARBA00022443"/>
    </source>
</evidence>
<evidence type="ECO:0000256" key="13">
    <source>
        <dbReference type="PROSITE-ProRule" id="PRU00192"/>
    </source>
</evidence>
<dbReference type="InterPro" id="IPR011992">
    <property type="entry name" value="EF-hand-dom_pair"/>
</dbReference>
<keyword evidence="9 11" id="KW-0443">Lipid metabolism</keyword>
<dbReference type="InterPro" id="IPR016279">
    <property type="entry name" value="PLC-gamma"/>
</dbReference>
<dbReference type="SUPFAM" id="SSF50729">
    <property type="entry name" value="PH domain-like"/>
    <property type="match status" value="2"/>
</dbReference>
<dbReference type="InterPro" id="IPR000008">
    <property type="entry name" value="C2_dom"/>
</dbReference>
<evidence type="ECO:0000313" key="22">
    <source>
        <dbReference type="Proteomes" id="UP000682892"/>
    </source>
</evidence>
<dbReference type="FunFam" id="2.30.30.40:FF:000119">
    <property type="entry name" value="1-phosphatidylinositol 4,5-bisphosphate phosphodiesterase gamma"/>
    <property type="match status" value="1"/>
</dbReference>
<evidence type="ECO:0000256" key="4">
    <source>
        <dbReference type="ARBA" id="ARBA00022737"/>
    </source>
</evidence>
<organism evidence="21 22">
    <name type="scientific">Aedes aegypti</name>
    <name type="common">Yellowfever mosquito</name>
    <name type="synonym">Culex aegypti</name>
    <dbReference type="NCBI Taxonomy" id="7159"/>
    <lineage>
        <taxon>Eukaryota</taxon>
        <taxon>Metazoa</taxon>
        <taxon>Ecdysozoa</taxon>
        <taxon>Arthropoda</taxon>
        <taxon>Hexapoda</taxon>
        <taxon>Insecta</taxon>
        <taxon>Pterygota</taxon>
        <taxon>Neoptera</taxon>
        <taxon>Endopterygota</taxon>
        <taxon>Diptera</taxon>
        <taxon>Nematocera</taxon>
        <taxon>Culicoidea</taxon>
        <taxon>Culicidae</taxon>
        <taxon>Culicinae</taxon>
        <taxon>Aedini</taxon>
        <taxon>Aedes</taxon>
        <taxon>Stegomyia</taxon>
    </lineage>
</organism>
<dbReference type="Gene3D" id="3.20.20.190">
    <property type="entry name" value="Phosphatidylinositol (PI) phosphodiesterase"/>
    <property type="match status" value="2"/>
</dbReference>
<dbReference type="GO" id="GO:0004435">
    <property type="term" value="F:phosphatidylinositol-4,5-bisphosphate phospholipase C activity"/>
    <property type="evidence" value="ECO:0007669"/>
    <property type="project" value="UniProtKB-UniRule"/>
</dbReference>
<dbReference type="Pfam" id="PF00388">
    <property type="entry name" value="PI-PLC-X"/>
    <property type="match status" value="1"/>
</dbReference>